<dbReference type="PANTHER" id="PTHR30457">
    <property type="entry name" value="5'-NUCLEOTIDASE SURE"/>
    <property type="match status" value="1"/>
</dbReference>
<sequence>MRFQLSTAVTAALGLAASADALKILMGNDDGFGSGNLRELYKMLVDAGHEVLIVAPAQQQSGKGTTVIWAETANLTVPSQYNIIPAGAPSVGRDPTDDNIWYYDGTPAACTFVALDYVLPRYYPDWKQTADLFVAGPNYGTNLGPFVMALSGTVGSTFAAISRSIPGIATSASNRAVPYFNVTRPSHPAVLAAKASFGIVNEFIKNTPAGQKVLPLGYGVNVNIPELTNATSSPPVFKTRLTGNANTDVAVYNETTGLFTWDNVNPLAAGINAQYNGDASLPDETWVVAGGGISVSAFTMDWSAPVSGYTDAVYEKASALFSSGSGNATGYSKRMIEERMRKRGVMLSGRDGGA</sequence>
<dbReference type="OMA" id="DSHIWYY"/>
<accession>A0A8H5ZDZ5</accession>
<evidence type="ECO:0000259" key="5">
    <source>
        <dbReference type="Pfam" id="PF01975"/>
    </source>
</evidence>
<comment type="similarity">
    <text evidence="1">Belongs to the SurE nucleotidase family.</text>
</comment>
<dbReference type="Pfam" id="PF01975">
    <property type="entry name" value="SurE"/>
    <property type="match status" value="1"/>
</dbReference>
<evidence type="ECO:0000313" key="6">
    <source>
        <dbReference type="EMBL" id="KAF5847510.1"/>
    </source>
</evidence>
<dbReference type="Proteomes" id="UP000624244">
    <property type="component" value="Unassembled WGS sequence"/>
</dbReference>
<comment type="caution">
    <text evidence="6">The sequence shown here is derived from an EMBL/GenBank/DDBJ whole genome shotgun (WGS) entry which is preliminary data.</text>
</comment>
<dbReference type="InterPro" id="IPR036523">
    <property type="entry name" value="SurE-like_sf"/>
</dbReference>
<dbReference type="EMBL" id="WNKQ01000013">
    <property type="protein sequence ID" value="KAF5847510.1"/>
    <property type="molecule type" value="Genomic_DNA"/>
</dbReference>
<feature type="signal peptide" evidence="4">
    <location>
        <begin position="1"/>
        <end position="21"/>
    </location>
</feature>
<dbReference type="SUPFAM" id="SSF64167">
    <property type="entry name" value="SurE-like"/>
    <property type="match status" value="1"/>
</dbReference>
<dbReference type="AlphaFoldDB" id="A0A8H5ZDZ5"/>
<evidence type="ECO:0000256" key="2">
    <source>
        <dbReference type="ARBA" id="ARBA00022723"/>
    </source>
</evidence>
<evidence type="ECO:0000256" key="3">
    <source>
        <dbReference type="ARBA" id="ARBA00022801"/>
    </source>
</evidence>
<dbReference type="InterPro" id="IPR002828">
    <property type="entry name" value="SurE-like_Pase/nucleotidase"/>
</dbReference>
<dbReference type="GO" id="GO:0008252">
    <property type="term" value="F:nucleotidase activity"/>
    <property type="evidence" value="ECO:0007669"/>
    <property type="project" value="InterPro"/>
</dbReference>
<gene>
    <name evidence="6" type="ORF">GGP41_000171</name>
</gene>
<evidence type="ECO:0000256" key="1">
    <source>
        <dbReference type="ARBA" id="ARBA00011062"/>
    </source>
</evidence>
<reference evidence="6" key="1">
    <citation type="submission" date="2019-11" db="EMBL/GenBank/DDBJ databases">
        <title>Bipolaris sorokiniana Genome sequencing.</title>
        <authorList>
            <person name="Wang H."/>
        </authorList>
    </citation>
    <scope>NUCLEOTIDE SEQUENCE</scope>
</reference>
<dbReference type="Gene3D" id="3.40.1210.10">
    <property type="entry name" value="Survival protein SurE-like phosphatase/nucleotidase"/>
    <property type="match status" value="1"/>
</dbReference>
<keyword evidence="2" id="KW-0479">Metal-binding</keyword>
<organism evidence="6 7">
    <name type="scientific">Cochliobolus sativus</name>
    <name type="common">Common root rot and spot blotch fungus</name>
    <name type="synonym">Bipolaris sorokiniana</name>
    <dbReference type="NCBI Taxonomy" id="45130"/>
    <lineage>
        <taxon>Eukaryota</taxon>
        <taxon>Fungi</taxon>
        <taxon>Dikarya</taxon>
        <taxon>Ascomycota</taxon>
        <taxon>Pezizomycotina</taxon>
        <taxon>Dothideomycetes</taxon>
        <taxon>Pleosporomycetidae</taxon>
        <taxon>Pleosporales</taxon>
        <taxon>Pleosporineae</taxon>
        <taxon>Pleosporaceae</taxon>
        <taxon>Bipolaris</taxon>
    </lineage>
</organism>
<feature type="domain" description="Survival protein SurE-like phosphatase/nucleotidase" evidence="5">
    <location>
        <begin position="24"/>
        <end position="231"/>
    </location>
</feature>
<dbReference type="InterPro" id="IPR030048">
    <property type="entry name" value="SurE"/>
</dbReference>
<name>A0A8H5ZDZ5_COCSA</name>
<keyword evidence="3" id="KW-0378">Hydrolase</keyword>
<dbReference type="PANTHER" id="PTHR30457:SF0">
    <property type="entry name" value="PHOSPHATASE, PUTATIVE (AFU_ORTHOLOGUE AFUA_4G01070)-RELATED"/>
    <property type="match status" value="1"/>
</dbReference>
<dbReference type="GO" id="GO:0046872">
    <property type="term" value="F:metal ion binding"/>
    <property type="evidence" value="ECO:0007669"/>
    <property type="project" value="UniProtKB-KW"/>
</dbReference>
<evidence type="ECO:0000313" key="7">
    <source>
        <dbReference type="Proteomes" id="UP000624244"/>
    </source>
</evidence>
<proteinExistence type="inferred from homology"/>
<keyword evidence="4" id="KW-0732">Signal</keyword>
<evidence type="ECO:0000256" key="4">
    <source>
        <dbReference type="SAM" id="SignalP"/>
    </source>
</evidence>
<feature type="chain" id="PRO_5034820819" description="Survival protein SurE-like phosphatase/nucleotidase domain-containing protein" evidence="4">
    <location>
        <begin position="22"/>
        <end position="354"/>
    </location>
</feature>
<protein>
    <recommendedName>
        <fullName evidence="5">Survival protein SurE-like phosphatase/nucleotidase domain-containing protein</fullName>
    </recommendedName>
</protein>